<reference evidence="1" key="1">
    <citation type="submission" date="2018-09" db="EMBL/GenBank/DDBJ databases">
        <title>A genomic encyclopedia of anaerobic methanotrophic archaea.</title>
        <authorList>
            <person name="Skennerton C.T."/>
            <person name="Chadwick G.L."/>
            <person name="Laso-Perez R."/>
            <person name="Leu A.O."/>
            <person name="Speth D.R."/>
            <person name="Yu H."/>
            <person name="Morgan-Lang C."/>
            <person name="Hatzenpichler R."/>
            <person name="Goudeau D."/>
            <person name="Malmstrom R."/>
            <person name="Woyke T."/>
            <person name="Hallam S."/>
            <person name="Tyson G.W."/>
            <person name="Wegener G."/>
            <person name="Boetius A."/>
            <person name="Orphan V.J."/>
        </authorList>
    </citation>
    <scope>NUCLEOTIDE SEQUENCE</scope>
    <source>
        <strain evidence="1">CONS3730D10UFb2</strain>
    </source>
</reference>
<organism evidence="1 2">
    <name type="scientific">Candidatus Methanomarinus sp</name>
    <dbReference type="NCBI Taxonomy" id="3386244"/>
    <lineage>
        <taxon>Archaea</taxon>
        <taxon>Methanobacteriati</taxon>
        <taxon>Methanobacteriota</taxon>
        <taxon>Stenosarchaea group</taxon>
        <taxon>Methanomicrobia</taxon>
        <taxon>Methanosarcinales</taxon>
        <taxon>ANME-2 cluster</taxon>
        <taxon>Candidatus Methanocomedenaceae</taxon>
        <taxon>Candidatus Methanomarinus</taxon>
    </lineage>
</organism>
<sequence>MLLHQILDIDSDEIIFLSEESYAGLKNPHRSLDFLKQIAQSGKTDSEIRAISDENGHIMCLAISNPASQDFPSFWGVFTDQIARSGILTPAAGQYEKLVSRILDDCSIVTTVEASSQELDTALREYLSYALVERQLCDICDKPSETYDMVYMDSRIKRLDDLLIKIEDKFHVSGNVLEICCGNGMATLPLEKSGIFPLTIDNDRCQVCQGLEHNVLKPERTIIMDVMRLSHFFNENSFDAVIGFMLGTIYEFDKEIWTLMMSESLKVVKPGGILLFTLSKYEEMDILKKDTGRAGCCRRDH</sequence>
<protein>
    <submittedName>
        <fullName evidence="1">Class I SAM-dependent methyltransferase</fullName>
    </submittedName>
</protein>
<proteinExistence type="predicted"/>
<keyword evidence="1" id="KW-0489">Methyltransferase</keyword>
<dbReference type="EMBL" id="QYBA01000049">
    <property type="protein sequence ID" value="TKY92257.1"/>
    <property type="molecule type" value="Genomic_DNA"/>
</dbReference>
<name>A0AC61SCH7_9EURY</name>
<evidence type="ECO:0000313" key="1">
    <source>
        <dbReference type="EMBL" id="TKY92257.1"/>
    </source>
</evidence>
<keyword evidence="1" id="KW-0808">Transferase</keyword>
<evidence type="ECO:0000313" key="2">
    <source>
        <dbReference type="Proteomes" id="UP000315423"/>
    </source>
</evidence>
<dbReference type="Proteomes" id="UP000315423">
    <property type="component" value="Unassembled WGS sequence"/>
</dbReference>
<gene>
    <name evidence="1" type="ORF">C5S46_01570</name>
</gene>
<comment type="caution">
    <text evidence="1">The sequence shown here is derived from an EMBL/GenBank/DDBJ whole genome shotgun (WGS) entry which is preliminary data.</text>
</comment>
<accession>A0AC61SCH7</accession>